<organism evidence="2 3">
    <name type="scientific">Myroides phaeus</name>
    <dbReference type="NCBI Taxonomy" id="702745"/>
    <lineage>
        <taxon>Bacteria</taxon>
        <taxon>Pseudomonadati</taxon>
        <taxon>Bacteroidota</taxon>
        <taxon>Flavobacteriia</taxon>
        <taxon>Flavobacteriales</taxon>
        <taxon>Flavobacteriaceae</taxon>
        <taxon>Myroides</taxon>
    </lineage>
</organism>
<keyword evidence="3" id="KW-1185">Reference proteome</keyword>
<dbReference type="RefSeq" id="WP_090407591.1">
    <property type="nucleotide sequence ID" value="NZ_FNDQ01000008.1"/>
</dbReference>
<evidence type="ECO:0008006" key="4">
    <source>
        <dbReference type="Google" id="ProtNLM"/>
    </source>
</evidence>
<feature type="transmembrane region" description="Helical" evidence="1">
    <location>
        <begin position="72"/>
        <end position="91"/>
    </location>
</feature>
<gene>
    <name evidence="2" type="ORF">SAMN05421818_10881</name>
</gene>
<feature type="transmembrane region" description="Helical" evidence="1">
    <location>
        <begin position="42"/>
        <end position="60"/>
    </location>
</feature>
<accession>A0A1G8DVL5</accession>
<keyword evidence="1" id="KW-1133">Transmembrane helix</keyword>
<protein>
    <recommendedName>
        <fullName evidence="4">DUF4199 domain-containing protein</fullName>
    </recommendedName>
</protein>
<dbReference type="AlphaFoldDB" id="A0A1G8DVL5"/>
<feature type="transmembrane region" description="Helical" evidence="1">
    <location>
        <begin position="12"/>
        <end position="30"/>
    </location>
</feature>
<evidence type="ECO:0000313" key="3">
    <source>
        <dbReference type="Proteomes" id="UP000243588"/>
    </source>
</evidence>
<proteinExistence type="predicted"/>
<dbReference type="InterPro" id="IPR025250">
    <property type="entry name" value="DUF4199"/>
</dbReference>
<dbReference type="STRING" id="702745.SAMN05421818_10881"/>
<dbReference type="Pfam" id="PF13858">
    <property type="entry name" value="DUF4199"/>
    <property type="match status" value="1"/>
</dbReference>
<evidence type="ECO:0000256" key="1">
    <source>
        <dbReference type="SAM" id="Phobius"/>
    </source>
</evidence>
<dbReference type="Proteomes" id="UP000243588">
    <property type="component" value="Unassembled WGS sequence"/>
</dbReference>
<sequence length="195" mass="21818">MKSTVNKVGITFGIILAIYYILFNCVIFFTDQTLFANTLAGFFNMGVVVCLGILSVLVAKNKCGGYVTFREAFTPYLIMITIGVTVNYIVYNLLFNVVDPAAKDVVNKALYEMLIQTLDKSGLPQDQIDEQLQKARDISQFAPKSQLFMWAGSILRNSILGLLLAAIFKNKSEFISPVEQQKEVTAEPKQPKKRK</sequence>
<name>A0A1G8DVL5_9FLAO</name>
<keyword evidence="1" id="KW-0472">Membrane</keyword>
<dbReference type="EMBL" id="FNDQ01000008">
    <property type="protein sequence ID" value="SDH61490.1"/>
    <property type="molecule type" value="Genomic_DNA"/>
</dbReference>
<keyword evidence="1" id="KW-0812">Transmembrane</keyword>
<evidence type="ECO:0000313" key="2">
    <source>
        <dbReference type="EMBL" id="SDH61490.1"/>
    </source>
</evidence>
<reference evidence="3" key="1">
    <citation type="submission" date="2016-10" db="EMBL/GenBank/DDBJ databases">
        <authorList>
            <person name="Varghese N."/>
            <person name="Submissions S."/>
        </authorList>
    </citation>
    <scope>NUCLEOTIDE SEQUENCE [LARGE SCALE GENOMIC DNA]</scope>
    <source>
        <strain evidence="3">DSM 23313</strain>
    </source>
</reference>